<reference evidence="9 10" key="1">
    <citation type="submission" date="2017-11" db="EMBL/GenBank/DDBJ databases">
        <title>Draft genome sequence of Mitsuaria sp. HWN-4.</title>
        <authorList>
            <person name="Gundlapally S.R."/>
        </authorList>
    </citation>
    <scope>NUCLEOTIDE SEQUENCE [LARGE SCALE GENOMIC DNA]</scope>
    <source>
        <strain evidence="9 10">HWN-4</strain>
    </source>
</reference>
<evidence type="ECO:0000313" key="10">
    <source>
        <dbReference type="Proteomes" id="UP000231501"/>
    </source>
</evidence>
<feature type="transmembrane region" description="Helical" evidence="7">
    <location>
        <begin position="30"/>
        <end position="46"/>
    </location>
</feature>
<feature type="domain" description="EamA" evidence="8">
    <location>
        <begin position="1"/>
        <end position="130"/>
    </location>
</feature>
<feature type="region of interest" description="Disordered" evidence="6">
    <location>
        <begin position="284"/>
        <end position="312"/>
    </location>
</feature>
<organism evidence="9 10">
    <name type="scientific">Roseateles chitinivorans</name>
    <dbReference type="NCBI Taxonomy" id="2917965"/>
    <lineage>
        <taxon>Bacteria</taxon>
        <taxon>Pseudomonadati</taxon>
        <taxon>Pseudomonadota</taxon>
        <taxon>Betaproteobacteria</taxon>
        <taxon>Burkholderiales</taxon>
        <taxon>Sphaerotilaceae</taxon>
        <taxon>Roseateles</taxon>
    </lineage>
</organism>
<dbReference type="SUPFAM" id="SSF103481">
    <property type="entry name" value="Multidrug resistance efflux transporter EmrE"/>
    <property type="match status" value="2"/>
</dbReference>
<dbReference type="EMBL" id="PEOG01000046">
    <property type="protein sequence ID" value="PIM52088.1"/>
    <property type="molecule type" value="Genomic_DNA"/>
</dbReference>
<evidence type="ECO:0000256" key="6">
    <source>
        <dbReference type="SAM" id="MobiDB-lite"/>
    </source>
</evidence>
<feature type="domain" description="EamA" evidence="8">
    <location>
        <begin position="144"/>
        <end position="281"/>
    </location>
</feature>
<feature type="transmembrane region" description="Helical" evidence="7">
    <location>
        <begin position="89"/>
        <end position="106"/>
    </location>
</feature>
<keyword evidence="5 7" id="KW-0472">Membrane</keyword>
<evidence type="ECO:0000256" key="7">
    <source>
        <dbReference type="SAM" id="Phobius"/>
    </source>
</evidence>
<dbReference type="OrthoDB" id="4167046at2"/>
<evidence type="ECO:0000256" key="3">
    <source>
        <dbReference type="ARBA" id="ARBA00022692"/>
    </source>
</evidence>
<dbReference type="Pfam" id="PF00892">
    <property type="entry name" value="EamA"/>
    <property type="match status" value="2"/>
</dbReference>
<keyword evidence="4 7" id="KW-1133">Transmembrane helix</keyword>
<gene>
    <name evidence="9" type="ORF">CS062_16635</name>
</gene>
<keyword evidence="3 7" id="KW-0812">Transmembrane</keyword>
<dbReference type="InterPro" id="IPR000620">
    <property type="entry name" value="EamA_dom"/>
</dbReference>
<dbReference type="AlphaFoldDB" id="A0A2G9C6Q7"/>
<feature type="transmembrane region" description="Helical" evidence="7">
    <location>
        <begin position="113"/>
        <end position="134"/>
    </location>
</feature>
<dbReference type="InterPro" id="IPR050638">
    <property type="entry name" value="AA-Vitamin_Transporters"/>
</dbReference>
<keyword evidence="2" id="KW-1003">Cell membrane</keyword>
<dbReference type="GO" id="GO:0005886">
    <property type="term" value="C:plasma membrane"/>
    <property type="evidence" value="ECO:0007669"/>
    <property type="project" value="UniProtKB-SubCell"/>
</dbReference>
<feature type="transmembrane region" description="Helical" evidence="7">
    <location>
        <begin position="213"/>
        <end position="231"/>
    </location>
</feature>
<comment type="caution">
    <text evidence="9">The sequence shown here is derived from an EMBL/GenBank/DDBJ whole genome shotgun (WGS) entry which is preliminary data.</text>
</comment>
<accession>A0A2G9C6Q7</accession>
<evidence type="ECO:0000256" key="4">
    <source>
        <dbReference type="ARBA" id="ARBA00022989"/>
    </source>
</evidence>
<keyword evidence="10" id="KW-1185">Reference proteome</keyword>
<sequence length="312" mass="32521">MLFAAISWGSLFLVGKPVLGRLDPVWFTAVRYLLAGVGMTLLVMRFGQRPWAKLKAHWGTLTGHGVLGYGFFGVLVLEGLKLSLPSHGAVLMATMPMTTILLRWLLDGHRPGLGVAGAAVLALSGVVLVSGVLGRTDGPPHMLLGDALTLLGTIGWVLYTRGAARLPALSPLEYTGLTAIAALPWQLLFAVAMTAAGWVDAPTWQDLTPVAPHLLYIAAVPTVAAVVAFNFGVRQLGASRGTLFLNGVPVSALLMSVALGQHPAAQEWIGAALVIAALTLSTRSPAPGRRPPAQEGVKTRAAVGADGRCPAT</sequence>
<dbReference type="PANTHER" id="PTHR32322">
    <property type="entry name" value="INNER MEMBRANE TRANSPORTER"/>
    <property type="match status" value="1"/>
</dbReference>
<proteinExistence type="predicted"/>
<feature type="transmembrane region" description="Helical" evidence="7">
    <location>
        <begin position="140"/>
        <end position="159"/>
    </location>
</feature>
<evidence type="ECO:0000256" key="2">
    <source>
        <dbReference type="ARBA" id="ARBA00022475"/>
    </source>
</evidence>
<comment type="subcellular location">
    <subcellularLocation>
        <location evidence="1">Cell membrane</location>
        <topology evidence="1">Multi-pass membrane protein</topology>
    </subcellularLocation>
</comment>
<feature type="transmembrane region" description="Helical" evidence="7">
    <location>
        <begin position="171"/>
        <end position="193"/>
    </location>
</feature>
<dbReference type="InterPro" id="IPR037185">
    <property type="entry name" value="EmrE-like"/>
</dbReference>
<evidence type="ECO:0000313" key="9">
    <source>
        <dbReference type="EMBL" id="PIM52088.1"/>
    </source>
</evidence>
<evidence type="ECO:0000256" key="5">
    <source>
        <dbReference type="ARBA" id="ARBA00023136"/>
    </source>
</evidence>
<dbReference type="PANTHER" id="PTHR32322:SF18">
    <property type="entry name" value="S-ADENOSYLMETHIONINE_S-ADENOSYLHOMOCYSTEINE TRANSPORTER"/>
    <property type="match status" value="1"/>
</dbReference>
<feature type="transmembrane region" description="Helical" evidence="7">
    <location>
        <begin position="58"/>
        <end position="77"/>
    </location>
</feature>
<name>A0A2G9C6Q7_9BURK</name>
<dbReference type="Proteomes" id="UP000231501">
    <property type="component" value="Unassembled WGS sequence"/>
</dbReference>
<evidence type="ECO:0000256" key="1">
    <source>
        <dbReference type="ARBA" id="ARBA00004651"/>
    </source>
</evidence>
<protein>
    <submittedName>
        <fullName evidence="9">Transporter</fullName>
    </submittedName>
</protein>
<evidence type="ECO:0000259" key="8">
    <source>
        <dbReference type="Pfam" id="PF00892"/>
    </source>
</evidence>